<dbReference type="Pfam" id="PF11181">
    <property type="entry name" value="YflT"/>
    <property type="match status" value="1"/>
</dbReference>
<feature type="compositionally biased region" description="Basic and acidic residues" evidence="1">
    <location>
        <begin position="220"/>
        <end position="232"/>
    </location>
</feature>
<feature type="transmembrane region" description="Helical" evidence="2">
    <location>
        <begin position="103"/>
        <end position="123"/>
    </location>
</feature>
<dbReference type="InterPro" id="IPR025889">
    <property type="entry name" value="GSP17M-like_dom"/>
</dbReference>
<evidence type="ECO:0000313" key="5">
    <source>
        <dbReference type="Proteomes" id="UP000273119"/>
    </source>
</evidence>
<feature type="compositionally biased region" description="Pro residues" evidence="1">
    <location>
        <begin position="476"/>
        <end position="487"/>
    </location>
</feature>
<feature type="compositionally biased region" description="Basic and acidic residues" evidence="1">
    <location>
        <begin position="375"/>
        <end position="410"/>
    </location>
</feature>
<evidence type="ECO:0000259" key="3">
    <source>
        <dbReference type="Pfam" id="PF11181"/>
    </source>
</evidence>
<feature type="compositionally biased region" description="Low complexity" evidence="1">
    <location>
        <begin position="497"/>
        <end position="524"/>
    </location>
</feature>
<evidence type="ECO:0000313" key="4">
    <source>
        <dbReference type="EMBL" id="RKW71595.1"/>
    </source>
</evidence>
<evidence type="ECO:0000256" key="2">
    <source>
        <dbReference type="SAM" id="Phobius"/>
    </source>
</evidence>
<feature type="transmembrane region" description="Helical" evidence="2">
    <location>
        <begin position="69"/>
        <end position="91"/>
    </location>
</feature>
<keyword evidence="2" id="KW-0812">Transmembrane</keyword>
<feature type="compositionally biased region" description="Low complexity" evidence="1">
    <location>
        <begin position="459"/>
        <end position="475"/>
    </location>
</feature>
<gene>
    <name evidence="4" type="ORF">DWQ67_01760</name>
</gene>
<reference evidence="4 5" key="1">
    <citation type="submission" date="2018-07" db="EMBL/GenBank/DDBJ databases">
        <title>Arthrobacter sp. nov., isolated from raw cow's milk with high bacterial count.</title>
        <authorList>
            <person name="Hahne J."/>
            <person name="Isele D."/>
            <person name="Lipski A."/>
        </authorList>
    </citation>
    <scope>NUCLEOTIDE SEQUENCE [LARGE SCALE GENOMIC DNA]</scope>
    <source>
        <strain evidence="4 5">JZ R-183</strain>
    </source>
</reference>
<feature type="compositionally biased region" description="Pro residues" evidence="1">
    <location>
        <begin position="283"/>
        <end position="292"/>
    </location>
</feature>
<dbReference type="EMBL" id="QQXL01000001">
    <property type="protein sequence ID" value="RKW71595.1"/>
    <property type="molecule type" value="Genomic_DNA"/>
</dbReference>
<evidence type="ECO:0000256" key="1">
    <source>
        <dbReference type="SAM" id="MobiDB-lite"/>
    </source>
</evidence>
<name>A0A496PM37_9MICC</name>
<sequence>MSTPANNASRIFPTIPRGEVIGRYDNYLDAQKVVDYLADNDFPVSNVSIIGNDLKQVERVRSKLSYPRVAGLGALQGAFIGLIFGILLSIFGTSAPGNLAPVLAGMLLGAVLFMLMNVVSYAMQRGKRDFASTSQILPSSWDVVVDYSVANQAKQLAAKLPMSPSQAAQRTGWGQDATGAGLGAGTAQTFGGQAPQQQVPGAAPEQAPAPTQDFGYGDLDDGRPRYGVRLDEVAQQTPQAAPAPQASQAPQATQAPQAPAPMDAPAQVDAPAQAADVAQTPAPATPPEPATPPAHTAPVFEDTAAQDVPNVATQAMPVAAPAVYETGWQRPTAPVEPSHAASGSEQDSAAFAGHQPGTDLPDTQQPAAQEWDGEQGDHEQEGEAPLSRREARALEEREHQERLERERAERSAFAAEPPTQVFAQPQVTTQALPTLPVDAFPLPPVPAPAAEQEQHLQDAAPAAAAAEQAAEEPVAPVYPPIQPPAQVPVPGDQSFGVAPPVIQAPAAPAEDPDYGQDQQGGQER</sequence>
<comment type="caution">
    <text evidence="4">The sequence shown here is derived from an EMBL/GenBank/DDBJ whole genome shotgun (WGS) entry which is preliminary data.</text>
</comment>
<feature type="region of interest" description="Disordered" evidence="1">
    <location>
        <begin position="160"/>
        <end position="297"/>
    </location>
</feature>
<protein>
    <recommendedName>
        <fullName evidence="3">General stress protein 17M-like domain-containing protein</fullName>
    </recommendedName>
</protein>
<feature type="compositionally biased region" description="Low complexity" evidence="1">
    <location>
        <begin position="174"/>
        <end position="210"/>
    </location>
</feature>
<organism evidence="4 5">
    <name type="scientific">Galactobacter caseinivorans</name>
    <dbReference type="NCBI Taxonomy" id="2676123"/>
    <lineage>
        <taxon>Bacteria</taxon>
        <taxon>Bacillati</taxon>
        <taxon>Actinomycetota</taxon>
        <taxon>Actinomycetes</taxon>
        <taxon>Micrococcales</taxon>
        <taxon>Micrococcaceae</taxon>
        <taxon>Galactobacter</taxon>
    </lineage>
</organism>
<feature type="domain" description="General stress protein 17M-like" evidence="3">
    <location>
        <begin position="19"/>
        <end position="106"/>
    </location>
</feature>
<feature type="region of interest" description="Disordered" evidence="1">
    <location>
        <begin position="438"/>
        <end position="524"/>
    </location>
</feature>
<feature type="compositionally biased region" description="Low complexity" evidence="1">
    <location>
        <begin position="233"/>
        <end position="282"/>
    </location>
</feature>
<keyword evidence="2" id="KW-1133">Transmembrane helix</keyword>
<accession>A0A496PM37</accession>
<dbReference type="AlphaFoldDB" id="A0A496PM37"/>
<feature type="region of interest" description="Disordered" evidence="1">
    <location>
        <begin position="330"/>
        <end position="425"/>
    </location>
</feature>
<dbReference type="Proteomes" id="UP000273119">
    <property type="component" value="Unassembled WGS sequence"/>
</dbReference>
<dbReference type="RefSeq" id="WP_121483858.1">
    <property type="nucleotide sequence ID" value="NZ_QQXL01000001.1"/>
</dbReference>
<proteinExistence type="predicted"/>
<keyword evidence="5" id="KW-1185">Reference proteome</keyword>
<keyword evidence="2" id="KW-0472">Membrane</keyword>